<protein>
    <recommendedName>
        <fullName evidence="1">GmrSD restriction endonucleases N-terminal domain-containing protein</fullName>
    </recommendedName>
</protein>
<organism evidence="2 3">
    <name type="scientific">Burkholderia ubonensis</name>
    <dbReference type="NCBI Taxonomy" id="101571"/>
    <lineage>
        <taxon>Bacteria</taxon>
        <taxon>Pseudomonadati</taxon>
        <taxon>Pseudomonadota</taxon>
        <taxon>Betaproteobacteria</taxon>
        <taxon>Burkholderiales</taxon>
        <taxon>Burkholderiaceae</taxon>
        <taxon>Burkholderia</taxon>
        <taxon>Burkholderia cepacia complex</taxon>
    </lineage>
</organism>
<dbReference type="InterPro" id="IPR004919">
    <property type="entry name" value="GmrSD_N"/>
</dbReference>
<feature type="domain" description="GmrSD restriction endonucleases N-terminal" evidence="1">
    <location>
        <begin position="11"/>
        <end position="238"/>
    </location>
</feature>
<name>A0A1B4LFH1_9BURK</name>
<evidence type="ECO:0000313" key="3">
    <source>
        <dbReference type="Proteomes" id="UP000243680"/>
    </source>
</evidence>
<dbReference type="AlphaFoldDB" id="A0A1B4LFH1"/>
<reference evidence="2 3" key="1">
    <citation type="submission" date="2015-12" db="EMBL/GenBank/DDBJ databases">
        <title>Diversity of Burkholderia near neighbor genomes.</title>
        <authorList>
            <person name="Sahl J."/>
            <person name="Wagner D."/>
            <person name="Keim P."/>
        </authorList>
    </citation>
    <scope>NUCLEOTIDE SEQUENCE [LARGE SCALE GENOMIC DNA]</scope>
    <source>
        <strain evidence="2 3">MSMB0783</strain>
    </source>
</reference>
<accession>A0A1B4LFH1</accession>
<dbReference type="RefSeq" id="WP_069239286.1">
    <property type="nucleotide sequence ID" value="NZ_CP013420.1"/>
</dbReference>
<dbReference type="Proteomes" id="UP000243680">
    <property type="component" value="Chromosome 1"/>
</dbReference>
<dbReference type="Pfam" id="PF03235">
    <property type="entry name" value="GmrSD_N"/>
    <property type="match status" value="1"/>
</dbReference>
<sequence>MSEARQHSFATLFSSVDAVEIPIIQRDYAQGREQSTEVLGGFLASLRDALSSEDGRGIDLDFIYGTFEDSASSVLSLLDGQQRLTTLFLLHWYVAMCEGQLEDFRARWTKGGRSRFTYATRPSSAEFFDALASAVVAPPADGKQWEGRLSERLVDSNWFFLSWRSDPTVKSCLTALNSIAKTFGVTEGMYARLIDEREPRITFHFLDLERFGLTDDLYIKMNARGKPLTAFENFKAWLVGRVAPEPWAGDFDLAMDQKWMDLFWRLASQKKNVPVGQVVDDFYLRFMYVMAFFDACNQIERAYGAPKQAVEWIMRLRQARGYIPLRELEGYGAFSPSTAQVASVALDHFCDPASTADLATLERALAPNSDYLDLMRLFCIIAWVNCSAVTSEPSGLERERSRWDRVTSNLLANHRIDDVYAAILAIKGVQALSSHAGNLYESLSKATEPPTGFSGEQVKEEVRKARLIVEDPTWEDLFIEAEAHPYLQGKIGFLLDFSTPSEGALDRDTFSRYSERARAVLDASVRASTEHLLERALLSIDDYLIGRGSSKFSFCQPDAGTYRDRSENWLKVIGRREFQNLLDRIEGDASAALRELIEAAVCTDWRRYVVAEPQLIDYCGERLIHREGSDDIYLLSRKRLSGYHAELRSYALFLALQRSKGTLPGITYRYAETYDDTQPALVLQVGTQELRVSYRANAWRSSGSSGQVSIPEILVKFMEEHGFTESRG</sequence>
<proteinExistence type="predicted"/>
<evidence type="ECO:0000313" key="2">
    <source>
        <dbReference type="EMBL" id="AOJ75933.1"/>
    </source>
</evidence>
<dbReference type="EMBL" id="CP013420">
    <property type="protein sequence ID" value="AOJ75933.1"/>
    <property type="molecule type" value="Genomic_DNA"/>
</dbReference>
<evidence type="ECO:0000259" key="1">
    <source>
        <dbReference type="Pfam" id="PF03235"/>
    </source>
</evidence>
<gene>
    <name evidence="2" type="ORF">WJ35_13265</name>
</gene>